<dbReference type="GO" id="GO:0006637">
    <property type="term" value="P:acyl-CoA metabolic process"/>
    <property type="evidence" value="ECO:0007669"/>
    <property type="project" value="InterPro"/>
</dbReference>
<keyword evidence="4" id="KW-0443">Lipid metabolism</keyword>
<dbReference type="Pfam" id="PF13622">
    <property type="entry name" value="4HBT_3"/>
    <property type="match status" value="1"/>
</dbReference>
<organism evidence="11 12">
    <name type="scientific">Litorivita pollutaquae</name>
    <dbReference type="NCBI Taxonomy" id="2200892"/>
    <lineage>
        <taxon>Bacteria</taxon>
        <taxon>Pseudomonadati</taxon>
        <taxon>Pseudomonadota</taxon>
        <taxon>Alphaproteobacteria</taxon>
        <taxon>Rhodobacterales</taxon>
        <taxon>Paracoccaceae</taxon>
        <taxon>Litorivita</taxon>
    </lineage>
</organism>
<dbReference type="InterPro" id="IPR003703">
    <property type="entry name" value="Acyl_CoA_thio"/>
</dbReference>
<sequence length="300" mass="33471">MTNTPITPTSEELVDGLRRILNVERIENDFYRGIAAPNGRGRSFGGQVIAQALMAAAETVEPERKAHSLHAYFMRPGDATAPVLYQVERDYEGRSFATRRVIAVQNGRPILNLAASFHFDEAGLSHQDAMPEGIPAPEELENEEQLAERYTGKLPEVFLDFLKFNRPIELRPTVLRAPFVVEPQEAKQAVWFRAKASIGDNPAVHRAALAFASDMGLLGVSMLPHGKSYSDATMQVASLDHAMWIHEDIRIDDWLLYVMDSPWAGGARGFNRGKVFTRDGKLVANVAQEGLIRYRAEKQK</sequence>
<gene>
    <name evidence="11" type="ORF">DI396_07990</name>
</gene>
<proteinExistence type="inferred from homology"/>
<feature type="domain" description="Acyl-CoA thioesterase-like N-terminal HotDog" evidence="10">
    <location>
        <begin position="41"/>
        <end position="118"/>
    </location>
</feature>
<name>A0A2V4N283_9RHOB</name>
<evidence type="ECO:0000313" key="11">
    <source>
        <dbReference type="EMBL" id="PYC48012.1"/>
    </source>
</evidence>
<dbReference type="InterPro" id="IPR029069">
    <property type="entry name" value="HotDog_dom_sf"/>
</dbReference>
<evidence type="ECO:0000313" key="12">
    <source>
        <dbReference type="Proteomes" id="UP000248012"/>
    </source>
</evidence>
<protein>
    <recommendedName>
        <fullName evidence="7">Acyl-CoA thioesterase 2</fullName>
        <ecNumber evidence="5">3.1.2.20</ecNumber>
    </recommendedName>
    <alternativeName>
        <fullName evidence="8">Thioesterase II</fullName>
    </alternativeName>
</protein>
<dbReference type="GO" id="GO:0009062">
    <property type="term" value="P:fatty acid catabolic process"/>
    <property type="evidence" value="ECO:0007669"/>
    <property type="project" value="TreeGrafter"/>
</dbReference>
<keyword evidence="3" id="KW-0378">Hydrolase</keyword>
<evidence type="ECO:0000259" key="10">
    <source>
        <dbReference type="Pfam" id="PF13622"/>
    </source>
</evidence>
<dbReference type="CDD" id="cd03444">
    <property type="entry name" value="Thioesterase_II_repeat1"/>
    <property type="match status" value="1"/>
</dbReference>
<dbReference type="FunFam" id="2.40.160.210:FF:000001">
    <property type="entry name" value="Acyl-CoA thioesterase II"/>
    <property type="match status" value="1"/>
</dbReference>
<reference evidence="11 12" key="1">
    <citation type="submission" date="2018-05" db="EMBL/GenBank/DDBJ databases">
        <title>Oceanovita maritima gen. nov., sp. nov., a marine bacterium in the family Rhodobacteraceae isolated from surface seawater of Lundu port Xiamen, China.</title>
        <authorList>
            <person name="Hetharua B.H."/>
            <person name="Min D."/>
            <person name="Liao H."/>
            <person name="Tian Y."/>
        </authorList>
    </citation>
    <scope>NUCLEOTIDE SEQUENCE [LARGE SCALE GENOMIC DNA]</scope>
    <source>
        <strain evidence="11 12">FSX-11</strain>
    </source>
</reference>
<comment type="catalytic activity">
    <reaction evidence="6">
        <text>a fatty acyl-CoA + H2O = a fatty acid + CoA + H(+)</text>
        <dbReference type="Rhea" id="RHEA:16781"/>
        <dbReference type="ChEBI" id="CHEBI:15377"/>
        <dbReference type="ChEBI" id="CHEBI:15378"/>
        <dbReference type="ChEBI" id="CHEBI:28868"/>
        <dbReference type="ChEBI" id="CHEBI:57287"/>
        <dbReference type="ChEBI" id="CHEBI:77636"/>
        <dbReference type="EC" id="3.1.2.20"/>
    </reaction>
    <physiologicalReaction direction="left-to-right" evidence="6">
        <dbReference type="Rhea" id="RHEA:16782"/>
    </physiologicalReaction>
</comment>
<accession>A0A2V4N283</accession>
<dbReference type="EC" id="3.1.2.20" evidence="5"/>
<dbReference type="InterPro" id="IPR025652">
    <property type="entry name" value="TesB_C"/>
</dbReference>
<dbReference type="PANTHER" id="PTHR11066:SF34">
    <property type="entry name" value="ACYL-COENZYME A THIOESTERASE 8"/>
    <property type="match status" value="1"/>
</dbReference>
<evidence type="ECO:0000256" key="6">
    <source>
        <dbReference type="ARBA" id="ARBA00050943"/>
    </source>
</evidence>
<dbReference type="PANTHER" id="PTHR11066">
    <property type="entry name" value="ACYL-COA THIOESTERASE"/>
    <property type="match status" value="1"/>
</dbReference>
<evidence type="ECO:0000256" key="7">
    <source>
        <dbReference type="ARBA" id="ARBA00071120"/>
    </source>
</evidence>
<dbReference type="AlphaFoldDB" id="A0A2V4N283"/>
<dbReference type="Pfam" id="PF02551">
    <property type="entry name" value="Acyl_CoA_thio"/>
    <property type="match status" value="1"/>
</dbReference>
<dbReference type="InterPro" id="IPR049449">
    <property type="entry name" value="TesB_ACOT8-like_N"/>
</dbReference>
<dbReference type="EMBL" id="QFVT01000004">
    <property type="protein sequence ID" value="PYC48012.1"/>
    <property type="molecule type" value="Genomic_DNA"/>
</dbReference>
<evidence type="ECO:0000256" key="3">
    <source>
        <dbReference type="ARBA" id="ARBA00022801"/>
    </source>
</evidence>
<evidence type="ECO:0000256" key="2">
    <source>
        <dbReference type="ARBA" id="ARBA00011881"/>
    </source>
</evidence>
<keyword evidence="12" id="KW-1185">Reference proteome</keyword>
<comment type="subunit">
    <text evidence="2">Homotetramer.</text>
</comment>
<dbReference type="CDD" id="cd03445">
    <property type="entry name" value="Thioesterase_II_repeat2"/>
    <property type="match status" value="1"/>
</dbReference>
<dbReference type="SUPFAM" id="SSF54637">
    <property type="entry name" value="Thioesterase/thiol ester dehydrase-isomerase"/>
    <property type="match status" value="2"/>
</dbReference>
<evidence type="ECO:0000256" key="4">
    <source>
        <dbReference type="ARBA" id="ARBA00023098"/>
    </source>
</evidence>
<dbReference type="InterPro" id="IPR042171">
    <property type="entry name" value="Acyl-CoA_hotdog"/>
</dbReference>
<feature type="domain" description="Acyl-CoA thioesterase 2 C-terminal" evidence="9">
    <location>
        <begin position="165"/>
        <end position="291"/>
    </location>
</feature>
<evidence type="ECO:0000259" key="9">
    <source>
        <dbReference type="Pfam" id="PF02551"/>
    </source>
</evidence>
<evidence type="ECO:0000256" key="8">
    <source>
        <dbReference type="ARBA" id="ARBA00079653"/>
    </source>
</evidence>
<dbReference type="GO" id="GO:0047617">
    <property type="term" value="F:fatty acyl-CoA hydrolase activity"/>
    <property type="evidence" value="ECO:0007669"/>
    <property type="project" value="UniProtKB-EC"/>
</dbReference>
<evidence type="ECO:0000256" key="1">
    <source>
        <dbReference type="ARBA" id="ARBA00006538"/>
    </source>
</evidence>
<dbReference type="Proteomes" id="UP000248012">
    <property type="component" value="Unassembled WGS sequence"/>
</dbReference>
<dbReference type="OrthoDB" id="9781019at2"/>
<comment type="caution">
    <text evidence="11">The sequence shown here is derived from an EMBL/GenBank/DDBJ whole genome shotgun (WGS) entry which is preliminary data.</text>
</comment>
<dbReference type="Gene3D" id="2.40.160.210">
    <property type="entry name" value="Acyl-CoA thioesterase, double hotdog domain"/>
    <property type="match status" value="1"/>
</dbReference>
<evidence type="ECO:0000256" key="5">
    <source>
        <dbReference type="ARBA" id="ARBA00038894"/>
    </source>
</evidence>
<dbReference type="RefSeq" id="WP_110795662.1">
    <property type="nucleotide sequence ID" value="NZ_KZ826483.1"/>
</dbReference>
<comment type="similarity">
    <text evidence="1">Belongs to the C/M/P thioester hydrolase family.</text>
</comment>